<proteinExistence type="predicted"/>
<dbReference type="InterPro" id="IPR029044">
    <property type="entry name" value="Nucleotide-diphossugar_trans"/>
</dbReference>
<evidence type="ECO:0000313" key="2">
    <source>
        <dbReference type="Proteomes" id="UP000269923"/>
    </source>
</evidence>
<evidence type="ECO:0000313" key="1">
    <source>
        <dbReference type="EMBL" id="RRD91317.1"/>
    </source>
</evidence>
<dbReference type="OrthoDB" id="9805604at2"/>
<dbReference type="Pfam" id="PF02348">
    <property type="entry name" value="CTP_transf_3"/>
    <property type="match status" value="1"/>
</dbReference>
<sequence length="228" mass="25188">MALCVIPARGGSKRIVRKNIRLFAGKPMLAHSIEAARASDCFEKIVVSTDDAEIAAVARDYGADVPFMRPPELADDFATTVAVISHAVQALVCADSDAVCCLYATAPFVRADDLRRGATVLRESGADYAVSVTTFPFPIQRALRCENGVLSMFQPENVAVRSQDLAEAWHDAGQFYWGKAAAWRAQKPVFTADAHAVPLPRHRVQDIDTEEDWQRAEVLWQVLKEMER</sequence>
<dbReference type="Proteomes" id="UP000269923">
    <property type="component" value="Unassembled WGS sequence"/>
</dbReference>
<dbReference type="STRING" id="1121352.GCA_000620925_00147"/>
<dbReference type="PANTHER" id="PTHR21485:SF6">
    <property type="entry name" value="N-ACYLNEURAMINATE CYTIDYLYLTRANSFERASE-RELATED"/>
    <property type="match status" value="1"/>
</dbReference>
<dbReference type="RefSeq" id="WP_124794110.1">
    <property type="nucleotide sequence ID" value="NZ_RQYC01000002.1"/>
</dbReference>
<dbReference type="GO" id="GO:0008781">
    <property type="term" value="F:N-acylneuraminate cytidylyltransferase activity"/>
    <property type="evidence" value="ECO:0007669"/>
    <property type="project" value="TreeGrafter"/>
</dbReference>
<accession>A0A3P2A7D6</accession>
<organism evidence="1 2">
    <name type="scientific">Conchiformibius steedae</name>
    <dbReference type="NCBI Taxonomy" id="153493"/>
    <lineage>
        <taxon>Bacteria</taxon>
        <taxon>Pseudomonadati</taxon>
        <taxon>Pseudomonadota</taxon>
        <taxon>Betaproteobacteria</taxon>
        <taxon>Neisseriales</taxon>
        <taxon>Neisseriaceae</taxon>
        <taxon>Conchiformibius</taxon>
    </lineage>
</organism>
<dbReference type="InterPro" id="IPR003329">
    <property type="entry name" value="Cytidylyl_trans"/>
</dbReference>
<keyword evidence="1" id="KW-0808">Transferase</keyword>
<dbReference type="Gene3D" id="3.90.550.10">
    <property type="entry name" value="Spore Coat Polysaccharide Biosynthesis Protein SpsA, Chain A"/>
    <property type="match status" value="1"/>
</dbReference>
<dbReference type="EMBL" id="RQYC01000002">
    <property type="protein sequence ID" value="RRD91317.1"/>
    <property type="molecule type" value="Genomic_DNA"/>
</dbReference>
<dbReference type="PANTHER" id="PTHR21485">
    <property type="entry name" value="HAD SUPERFAMILY MEMBERS CMAS AND KDSC"/>
    <property type="match status" value="1"/>
</dbReference>
<dbReference type="CDD" id="cd02513">
    <property type="entry name" value="CMP-NeuAc_Synthase"/>
    <property type="match status" value="1"/>
</dbReference>
<comment type="caution">
    <text evidence="1">The sequence shown here is derived from an EMBL/GenBank/DDBJ whole genome shotgun (WGS) entry which is preliminary data.</text>
</comment>
<dbReference type="SUPFAM" id="SSF53448">
    <property type="entry name" value="Nucleotide-diphospho-sugar transferases"/>
    <property type="match status" value="1"/>
</dbReference>
<keyword evidence="2" id="KW-1185">Reference proteome</keyword>
<name>A0A3P2A7D6_9NEIS</name>
<dbReference type="InterPro" id="IPR050793">
    <property type="entry name" value="CMP-NeuNAc_synthase"/>
</dbReference>
<gene>
    <name evidence="1" type="primary">pseF</name>
    <name evidence="1" type="ORF">EII21_02725</name>
</gene>
<protein>
    <submittedName>
        <fullName evidence="1">Pseudaminic acid cytidylyltransferase</fullName>
        <ecNumber evidence="1">2.7.7.81</ecNumber>
    </submittedName>
</protein>
<dbReference type="EC" id="2.7.7.81" evidence="1"/>
<keyword evidence="1" id="KW-0548">Nucleotidyltransferase</keyword>
<dbReference type="AlphaFoldDB" id="A0A3P2A7D6"/>
<reference evidence="1 2" key="1">
    <citation type="submission" date="2018-11" db="EMBL/GenBank/DDBJ databases">
        <title>Genomes From Bacteria Associated with the Canine Oral Cavity: a Test Case for Automated Genome-Based Taxonomic Assignment.</title>
        <authorList>
            <person name="Coil D.A."/>
            <person name="Jospin G."/>
            <person name="Darling A.E."/>
            <person name="Wallis C."/>
            <person name="Davis I.J."/>
            <person name="Harris S."/>
            <person name="Eisen J.A."/>
            <person name="Holcombe L.J."/>
            <person name="O'Flynn C."/>
        </authorList>
    </citation>
    <scope>NUCLEOTIDE SEQUENCE [LARGE SCALE GENOMIC DNA]</scope>
    <source>
        <strain evidence="1 2">COT-280</strain>
    </source>
</reference>
<dbReference type="NCBIfam" id="TIGR03584">
    <property type="entry name" value="PseF"/>
    <property type="match status" value="1"/>
</dbReference>
<dbReference type="InterPro" id="IPR020039">
    <property type="entry name" value="PseF"/>
</dbReference>